<proteinExistence type="predicted"/>
<sequence length="227" mass="25078">MRKLPLGEAFGAKVLLNAQPLAHSQSVCTFRKQMVQCFLRADCCPCGGWLVPAVAVIASWHCCCGADQRLVSVRGDICAVRCFFYVGRTVSQQSRWRAFRMKAPTVTDVVCLSHQCCVTVRAFLLPTACEGPSLHRRCVGLPCRRGNSFRPGAVGSSLKRMKAECSGEMLQKRRWLVQSFTVQYRRPLSSDSPHPSRAVCICSCWSRASRVIRCLPPGSDGLAPPSR</sequence>
<accession>V5BA76</accession>
<evidence type="ECO:0000313" key="1">
    <source>
        <dbReference type="EMBL" id="ESS62947.1"/>
    </source>
</evidence>
<dbReference type="Proteomes" id="UP000017861">
    <property type="component" value="Unassembled WGS sequence"/>
</dbReference>
<dbReference type="EMBL" id="AYLP01000151">
    <property type="protein sequence ID" value="ESS62947.1"/>
    <property type="molecule type" value="Genomic_DNA"/>
</dbReference>
<comment type="caution">
    <text evidence="1">The sequence shown here is derived from an EMBL/GenBank/DDBJ whole genome shotgun (WGS) entry which is preliminary data.</text>
</comment>
<reference evidence="1 2" key="1">
    <citation type="journal article" date="2014" name="Genome Announc.">
        <title>Trypanosoma cruzi Clone Dm28c Draft Genome Sequence.</title>
        <authorList>
            <person name="Grisard E.C."/>
            <person name="Teixeira S.M."/>
            <person name="de Almeida L.G."/>
            <person name="Stoco P.H."/>
            <person name="Gerber A.L."/>
            <person name="Talavera-Lopez C."/>
            <person name="Lima O.C."/>
            <person name="Andersson B."/>
            <person name="de Vasconcelos A.T."/>
        </authorList>
    </citation>
    <scope>NUCLEOTIDE SEQUENCE [LARGE SCALE GENOMIC DNA]</scope>
    <source>
        <strain evidence="1 2">Dm28c</strain>
    </source>
</reference>
<gene>
    <name evidence="1" type="ORF">TCDM_09300</name>
</gene>
<evidence type="ECO:0000313" key="2">
    <source>
        <dbReference type="Proteomes" id="UP000017861"/>
    </source>
</evidence>
<organism evidence="1 2">
    <name type="scientific">Trypanosoma cruzi Dm28c</name>
    <dbReference type="NCBI Taxonomy" id="1416333"/>
    <lineage>
        <taxon>Eukaryota</taxon>
        <taxon>Discoba</taxon>
        <taxon>Euglenozoa</taxon>
        <taxon>Kinetoplastea</taxon>
        <taxon>Metakinetoplastina</taxon>
        <taxon>Trypanosomatida</taxon>
        <taxon>Trypanosomatidae</taxon>
        <taxon>Trypanosoma</taxon>
        <taxon>Schizotrypanum</taxon>
    </lineage>
</organism>
<dbReference type="AlphaFoldDB" id="V5BA76"/>
<name>V5BA76_TRYCR</name>
<protein>
    <submittedName>
        <fullName evidence="1">Uncharacterized protein</fullName>
    </submittedName>
</protein>
<dbReference type="VEuPathDB" id="TriTrypDB:TCDM_09300"/>